<evidence type="ECO:0000313" key="3">
    <source>
        <dbReference type="Proteomes" id="UP000261540"/>
    </source>
</evidence>
<dbReference type="PROSITE" id="PS51257">
    <property type="entry name" value="PROKAR_LIPOPROTEIN"/>
    <property type="match status" value="1"/>
</dbReference>
<name>A0A3B3RJ41_9TELE</name>
<protein>
    <recommendedName>
        <fullName evidence="4">Secreted protein</fullName>
    </recommendedName>
</protein>
<organism evidence="2 3">
    <name type="scientific">Paramormyrops kingsleyae</name>
    <dbReference type="NCBI Taxonomy" id="1676925"/>
    <lineage>
        <taxon>Eukaryota</taxon>
        <taxon>Metazoa</taxon>
        <taxon>Chordata</taxon>
        <taxon>Craniata</taxon>
        <taxon>Vertebrata</taxon>
        <taxon>Euteleostomi</taxon>
        <taxon>Actinopterygii</taxon>
        <taxon>Neopterygii</taxon>
        <taxon>Teleostei</taxon>
        <taxon>Osteoglossocephala</taxon>
        <taxon>Osteoglossomorpha</taxon>
        <taxon>Osteoglossiformes</taxon>
        <taxon>Mormyridae</taxon>
        <taxon>Paramormyrops</taxon>
    </lineage>
</organism>
<proteinExistence type="predicted"/>
<feature type="chain" id="PRO_5045862650" description="Secreted protein" evidence="1">
    <location>
        <begin position="24"/>
        <end position="67"/>
    </location>
</feature>
<keyword evidence="3" id="KW-1185">Reference proteome</keyword>
<accession>A0A3B3RJ41</accession>
<feature type="signal peptide" evidence="1">
    <location>
        <begin position="1"/>
        <end position="23"/>
    </location>
</feature>
<evidence type="ECO:0008006" key="4">
    <source>
        <dbReference type="Google" id="ProtNLM"/>
    </source>
</evidence>
<reference evidence="2" key="2">
    <citation type="submission" date="2025-09" db="UniProtKB">
        <authorList>
            <consortium name="Ensembl"/>
        </authorList>
    </citation>
    <scope>IDENTIFICATION</scope>
</reference>
<keyword evidence="1" id="KW-0732">Signal</keyword>
<evidence type="ECO:0000313" key="2">
    <source>
        <dbReference type="Ensembl" id="ENSPKIP00000017706.1"/>
    </source>
</evidence>
<dbReference type="Proteomes" id="UP000261540">
    <property type="component" value="Unplaced"/>
</dbReference>
<reference evidence="2" key="1">
    <citation type="submission" date="2025-08" db="UniProtKB">
        <authorList>
            <consortium name="Ensembl"/>
        </authorList>
    </citation>
    <scope>IDENTIFICATION</scope>
</reference>
<evidence type="ECO:0000256" key="1">
    <source>
        <dbReference type="SAM" id="SignalP"/>
    </source>
</evidence>
<dbReference type="AlphaFoldDB" id="A0A3B3RJ41"/>
<dbReference type="Ensembl" id="ENSPKIT00000042221.1">
    <property type="protein sequence ID" value="ENSPKIP00000017706.1"/>
    <property type="gene ID" value="ENSPKIG00000003508.1"/>
</dbReference>
<sequence>MSFTTRTLIVAVPVFAGFPPSNAVSTSWIMACFSLSKAFCSTNSADTLCSPSLCISRVKWSRGTSIV</sequence>
<dbReference type="GeneTree" id="ENSGT01150000287059"/>